<dbReference type="Proteomes" id="UP001139125">
    <property type="component" value="Unassembled WGS sequence"/>
</dbReference>
<evidence type="ECO:0000256" key="7">
    <source>
        <dbReference type="ARBA" id="ARBA00033711"/>
    </source>
</evidence>
<name>A0A9X2RF60_9BACT</name>
<dbReference type="GO" id="GO:0050532">
    <property type="term" value="F:2-phosphosulfolactate phosphatase activity"/>
    <property type="evidence" value="ECO:0007669"/>
    <property type="project" value="UniProtKB-UniRule"/>
</dbReference>
<evidence type="ECO:0000256" key="1">
    <source>
        <dbReference type="ARBA" id="ARBA00001946"/>
    </source>
</evidence>
<comment type="similarity">
    <text evidence="2 8">Belongs to the ComB family.</text>
</comment>
<evidence type="ECO:0000256" key="3">
    <source>
        <dbReference type="ARBA" id="ARBA00012953"/>
    </source>
</evidence>
<reference evidence="9" key="1">
    <citation type="submission" date="2022-06" db="EMBL/GenBank/DDBJ databases">
        <title>Gracilimonas sp. CAU 1638 isolated from sea sediment.</title>
        <authorList>
            <person name="Kim W."/>
        </authorList>
    </citation>
    <scope>NUCLEOTIDE SEQUENCE</scope>
    <source>
        <strain evidence="9">CAU 1638</strain>
    </source>
</reference>
<dbReference type="Pfam" id="PF04029">
    <property type="entry name" value="2-ph_phosp"/>
    <property type="match status" value="1"/>
</dbReference>
<dbReference type="SUPFAM" id="SSF142823">
    <property type="entry name" value="ComB-like"/>
    <property type="match status" value="1"/>
</dbReference>
<evidence type="ECO:0000256" key="2">
    <source>
        <dbReference type="ARBA" id="ARBA00009997"/>
    </source>
</evidence>
<evidence type="ECO:0000313" key="9">
    <source>
        <dbReference type="EMBL" id="MCP9291507.1"/>
    </source>
</evidence>
<dbReference type="PANTHER" id="PTHR37311:SF1">
    <property type="entry name" value="2-PHOSPHOSULFOLACTATE PHOSPHATASE-RELATED"/>
    <property type="match status" value="1"/>
</dbReference>
<proteinExistence type="inferred from homology"/>
<evidence type="ECO:0000313" key="10">
    <source>
        <dbReference type="Proteomes" id="UP001139125"/>
    </source>
</evidence>
<dbReference type="HAMAP" id="MF_00490">
    <property type="entry name" value="ComB"/>
    <property type="match status" value="1"/>
</dbReference>
<dbReference type="InterPro" id="IPR036702">
    <property type="entry name" value="ComB-like_sf"/>
</dbReference>
<organism evidence="9 10">
    <name type="scientific">Gracilimonas sediminicola</name>
    <dbReference type="NCBI Taxonomy" id="2952158"/>
    <lineage>
        <taxon>Bacteria</taxon>
        <taxon>Pseudomonadati</taxon>
        <taxon>Balneolota</taxon>
        <taxon>Balneolia</taxon>
        <taxon>Balneolales</taxon>
        <taxon>Balneolaceae</taxon>
        <taxon>Gracilimonas</taxon>
    </lineage>
</organism>
<accession>A0A9X2RF60</accession>
<evidence type="ECO:0000256" key="6">
    <source>
        <dbReference type="ARBA" id="ARBA00022842"/>
    </source>
</evidence>
<sequence length="245" mass="26502">MPEINYIDVFFSVHAFQEEELRGKTAVIIDVLRASSSITTALSNGAKKIIPVADMSDAMKIANTMDQKDFLLCGEKNGTKIEGYHLGNSPAEYEPEVVKGKTLIFNTTNGTKAIKKSSLANQIYVGTFLNQDSILNALKDHDDEVVLVCSGWQGRLSIEDTLFAGSLLHAISGGELPDSAKDGAKVAFGLFQKFGDDLEGAISKSDHAKRLAELVPNGDIEFCCKVNEFDVLPGMRDGILTNLNG</sequence>
<dbReference type="FunFam" id="3.90.1560.10:FF:000001">
    <property type="entry name" value="Probable 2-phosphosulfolactate phosphatase"/>
    <property type="match status" value="1"/>
</dbReference>
<dbReference type="GO" id="GO:0050545">
    <property type="term" value="F:sulfopyruvate decarboxylase activity"/>
    <property type="evidence" value="ECO:0007669"/>
    <property type="project" value="TreeGrafter"/>
</dbReference>
<dbReference type="RefSeq" id="WP_255134373.1">
    <property type="nucleotide sequence ID" value="NZ_JANDBC010000001.1"/>
</dbReference>
<protein>
    <recommendedName>
        <fullName evidence="4 8">Probable 2-phosphosulfolactate phosphatase</fullName>
        <ecNumber evidence="3 8">3.1.3.71</ecNumber>
    </recommendedName>
</protein>
<gene>
    <name evidence="8" type="primary">comB</name>
    <name evidence="9" type="ORF">NM125_07930</name>
</gene>
<dbReference type="AlphaFoldDB" id="A0A9X2RF60"/>
<comment type="cofactor">
    <cofactor evidence="1 8">
        <name>Mg(2+)</name>
        <dbReference type="ChEBI" id="CHEBI:18420"/>
    </cofactor>
</comment>
<evidence type="ECO:0000256" key="8">
    <source>
        <dbReference type="HAMAP-Rule" id="MF_00490"/>
    </source>
</evidence>
<dbReference type="EMBL" id="JANDBC010000001">
    <property type="protein sequence ID" value="MCP9291507.1"/>
    <property type="molecule type" value="Genomic_DNA"/>
</dbReference>
<keyword evidence="6 8" id="KW-0460">Magnesium</keyword>
<dbReference type="InterPro" id="IPR005238">
    <property type="entry name" value="ComB-like"/>
</dbReference>
<comment type="caution">
    <text evidence="9">The sequence shown here is derived from an EMBL/GenBank/DDBJ whole genome shotgun (WGS) entry which is preliminary data.</text>
</comment>
<dbReference type="PANTHER" id="PTHR37311">
    <property type="entry name" value="2-PHOSPHOSULFOLACTATE PHOSPHATASE-RELATED"/>
    <property type="match status" value="1"/>
</dbReference>
<dbReference type="GO" id="GO:0000287">
    <property type="term" value="F:magnesium ion binding"/>
    <property type="evidence" value="ECO:0007669"/>
    <property type="project" value="UniProtKB-UniRule"/>
</dbReference>
<dbReference type="EC" id="3.1.3.71" evidence="3 8"/>
<dbReference type="Gene3D" id="3.90.1560.10">
    <property type="entry name" value="ComB-like"/>
    <property type="match status" value="1"/>
</dbReference>
<evidence type="ECO:0000256" key="5">
    <source>
        <dbReference type="ARBA" id="ARBA00022801"/>
    </source>
</evidence>
<keyword evidence="5 8" id="KW-0378">Hydrolase</keyword>
<evidence type="ECO:0000256" key="4">
    <source>
        <dbReference type="ARBA" id="ARBA00021948"/>
    </source>
</evidence>
<keyword evidence="10" id="KW-1185">Reference proteome</keyword>
<comment type="catalytic activity">
    <reaction evidence="7 8">
        <text>(2R)-O-phospho-3-sulfolactate + H2O = (2R)-3-sulfolactate + phosphate</text>
        <dbReference type="Rhea" id="RHEA:23416"/>
        <dbReference type="ChEBI" id="CHEBI:15377"/>
        <dbReference type="ChEBI" id="CHEBI:15597"/>
        <dbReference type="ChEBI" id="CHEBI:43474"/>
        <dbReference type="ChEBI" id="CHEBI:58738"/>
        <dbReference type="EC" id="3.1.3.71"/>
    </reaction>
</comment>